<accession>A0A4R3HZJ4</accession>
<evidence type="ECO:0000256" key="2">
    <source>
        <dbReference type="SAM" id="Phobius"/>
    </source>
</evidence>
<reference evidence="3 4" key="1">
    <citation type="submission" date="2019-03" db="EMBL/GenBank/DDBJ databases">
        <title>Genomic Encyclopedia of Type Strains, Phase IV (KMG-IV): sequencing the most valuable type-strain genomes for metagenomic binning, comparative biology and taxonomic classification.</title>
        <authorList>
            <person name="Goeker M."/>
        </authorList>
    </citation>
    <scope>NUCLEOTIDE SEQUENCE [LARGE SCALE GENOMIC DNA]</scope>
    <source>
        <strain evidence="3 4">DSM 7445</strain>
    </source>
</reference>
<proteinExistence type="predicted"/>
<dbReference type="OrthoDB" id="8481923at2"/>
<dbReference type="AlphaFoldDB" id="A0A4R3HZJ4"/>
<keyword evidence="2" id="KW-0472">Membrane</keyword>
<dbReference type="InterPro" id="IPR025238">
    <property type="entry name" value="DUF4184"/>
</dbReference>
<dbReference type="EMBL" id="SLZQ01000005">
    <property type="protein sequence ID" value="TCS36939.1"/>
    <property type="molecule type" value="Genomic_DNA"/>
</dbReference>
<dbReference type="Pfam" id="PF13803">
    <property type="entry name" value="DUF4184"/>
    <property type="match status" value="1"/>
</dbReference>
<feature type="compositionally biased region" description="Low complexity" evidence="1">
    <location>
        <begin position="263"/>
        <end position="276"/>
    </location>
</feature>
<evidence type="ECO:0000313" key="3">
    <source>
        <dbReference type="EMBL" id="TCS36939.1"/>
    </source>
</evidence>
<dbReference type="Proteomes" id="UP000295382">
    <property type="component" value="Unassembled WGS sequence"/>
</dbReference>
<feature type="transmembrane region" description="Helical" evidence="2">
    <location>
        <begin position="52"/>
        <end position="74"/>
    </location>
</feature>
<sequence>MPFTFAHPAAAIPLQRILKHRAVLSALVIGSMAPDFQNFLPFDVERADSHSFAGMFWFSLPVGMAIFLVFHLLLKKPLCSLLPTSIGARLSPVLHGPSLPPVSGSAIVCSLLLGTLTHLAWDAFTHYTVVTTSALPVLSRHLFSVGGYHVYLYKLLQHASSLIGTLLVGYWCLRGLRRAPLPAQSPPSLLTWRQRCAVIGILLLAPPLIGCGRAAHSWLVSYVPVILNDLVREAVVTAISSFGILVILYSMIWHGIVRKPQEPSSSSHPSGFPFPSAKAHGQKPSTLVSK</sequence>
<feature type="transmembrane region" description="Helical" evidence="2">
    <location>
        <begin position="235"/>
        <end position="257"/>
    </location>
</feature>
<keyword evidence="2" id="KW-1133">Transmembrane helix</keyword>
<dbReference type="RefSeq" id="WP_132258658.1">
    <property type="nucleotide sequence ID" value="NZ_SLZQ01000005.1"/>
</dbReference>
<comment type="caution">
    <text evidence="3">The sequence shown here is derived from an EMBL/GenBank/DDBJ whole genome shotgun (WGS) entry which is preliminary data.</text>
</comment>
<keyword evidence="4" id="KW-1185">Reference proteome</keyword>
<evidence type="ECO:0000256" key="1">
    <source>
        <dbReference type="SAM" id="MobiDB-lite"/>
    </source>
</evidence>
<organism evidence="3 4">
    <name type="scientific">Paucimonas lemoignei</name>
    <name type="common">Pseudomonas lemoignei</name>
    <dbReference type="NCBI Taxonomy" id="29443"/>
    <lineage>
        <taxon>Bacteria</taxon>
        <taxon>Pseudomonadati</taxon>
        <taxon>Pseudomonadota</taxon>
        <taxon>Betaproteobacteria</taxon>
        <taxon>Burkholderiales</taxon>
        <taxon>Burkholderiaceae</taxon>
        <taxon>Paucimonas</taxon>
    </lineage>
</organism>
<feature type="region of interest" description="Disordered" evidence="1">
    <location>
        <begin position="262"/>
        <end position="290"/>
    </location>
</feature>
<feature type="transmembrane region" description="Helical" evidence="2">
    <location>
        <begin position="196"/>
        <end position="215"/>
    </location>
</feature>
<evidence type="ECO:0000313" key="4">
    <source>
        <dbReference type="Proteomes" id="UP000295382"/>
    </source>
</evidence>
<protein>
    <submittedName>
        <fullName evidence="3">Uncharacterized protein DUF4184</fullName>
    </submittedName>
</protein>
<gene>
    <name evidence="3" type="ORF">EDC30_105161</name>
</gene>
<name>A0A4R3HZJ4_PAULE</name>
<keyword evidence="2" id="KW-0812">Transmembrane</keyword>